<organism evidence="1 2">
    <name type="scientific">Murimonas intestini</name>
    <dbReference type="NCBI Taxonomy" id="1337051"/>
    <lineage>
        <taxon>Bacteria</taxon>
        <taxon>Bacillati</taxon>
        <taxon>Bacillota</taxon>
        <taxon>Clostridia</taxon>
        <taxon>Lachnospirales</taxon>
        <taxon>Lachnospiraceae</taxon>
        <taxon>Murimonas</taxon>
    </lineage>
</organism>
<proteinExistence type="predicted"/>
<gene>
    <name evidence="1" type="ORF">C7383_113126</name>
</gene>
<dbReference type="Gene3D" id="3.20.20.80">
    <property type="entry name" value="Glycosidases"/>
    <property type="match status" value="1"/>
</dbReference>
<dbReference type="Pfam" id="PF18952">
    <property type="entry name" value="DUF5696"/>
    <property type="match status" value="1"/>
</dbReference>
<reference evidence="1 2" key="1">
    <citation type="submission" date="2018-05" db="EMBL/GenBank/DDBJ databases">
        <authorList>
            <person name="Goeker M."/>
            <person name="Huntemann M."/>
            <person name="Clum A."/>
            <person name="Pillay M."/>
            <person name="Palaniappan K."/>
            <person name="Varghese N."/>
            <person name="Mikhailova N."/>
            <person name="Stamatis D."/>
            <person name="Reddy T."/>
            <person name="Daum C."/>
            <person name="Shapiro N."/>
            <person name="Ivanova N."/>
            <person name="Kyrpides N."/>
            <person name="Woyke T."/>
        </authorList>
    </citation>
    <scope>NUCLEOTIDE SEQUENCE [LARGE SCALE GENOMIC DNA]</scope>
    <source>
        <strain evidence="1 2">DSM 26524</strain>
    </source>
</reference>
<dbReference type="Proteomes" id="UP000245412">
    <property type="component" value="Unassembled WGS sequence"/>
</dbReference>
<dbReference type="InterPro" id="IPR043751">
    <property type="entry name" value="DUF5696"/>
</dbReference>
<evidence type="ECO:0000313" key="1">
    <source>
        <dbReference type="EMBL" id="PWJ73340.1"/>
    </source>
</evidence>
<keyword evidence="2" id="KW-1185">Reference proteome</keyword>
<evidence type="ECO:0000313" key="2">
    <source>
        <dbReference type="Proteomes" id="UP000245412"/>
    </source>
</evidence>
<accession>A0AB73T0S2</accession>
<dbReference type="EMBL" id="QGGY01000013">
    <property type="protein sequence ID" value="PWJ73340.1"/>
    <property type="molecule type" value="Genomic_DNA"/>
</dbReference>
<dbReference type="RefSeq" id="WP_109747879.1">
    <property type="nucleotide sequence ID" value="NZ_JANKBI010000022.1"/>
</dbReference>
<dbReference type="AlphaFoldDB" id="A0AB73T0S2"/>
<name>A0AB73T0S2_9FIRM</name>
<sequence>MTITYNDVKLTYDTDTFGFSVTAGNEVRWALDRTFRPYFLTEQGRTYFDEALKIEHKSFHSGIASGFYSRFEKFCIGGKETAVSFELCVWMEEATGDIICEWIPIEESEAAVLKVYWPAPMEFTSESERWYSLINLRQGILIPNNWNEKFGKVIFEGRFGTAGSYMPWFAQVRERRGCLTICETPWNAGYYLDQPDGTSYTQIGVWNDSSLGRMDHRRIIRYKFLEDCDYNDICKVYRRYASECGMVRTLEEKAVRLPKIRQLTECSFIHQGIKTYVNPESDFYDEKEPAKNNKLTTFGSRTEEIVKWHEQGAGPVYMHLDGWAEPGYDNNHPDYYPVCREAGGAEEMRQLEETLHAHGDLFGIHDQYRDYYRAAESFNEEEACRLTDGNIPEQSCWAGGPQSYLCTSRAPYYVKRNFQRLFEQGIRPDCAYLDVFTCNEGDECSNQRHRMTRRDSYDYRLRCFNYLESQKILASSEEVNDWAVPGLVFCHYAPYDFMMGKEGIEKRGIPVPLFGLVYHDCLIIPWMMDKVTEKNDYMLYALLNGGAPYLKRDGAYANIDGAFENECHISEKEQIERCKVVTGLYHKIAFAEMVSHEFIGGKKEIQRTLFSDGTAVTVDLGRQEYKIEKVN</sequence>
<comment type="caution">
    <text evidence="1">The sequence shown here is derived from an EMBL/GenBank/DDBJ whole genome shotgun (WGS) entry which is preliminary data.</text>
</comment>
<protein>
    <submittedName>
        <fullName evidence="1">Endo-alpha-N-acetylgalactosaminidase-like protein</fullName>
    </submittedName>
</protein>